<evidence type="ECO:0000256" key="2">
    <source>
        <dbReference type="SAM" id="SignalP"/>
    </source>
</evidence>
<reference evidence="3 4" key="1">
    <citation type="submission" date="2019-03" db="EMBL/GenBank/DDBJ databases">
        <title>Nematode-trapping fungi genome.</title>
        <authorList>
            <person name="Vidal-Diez De Ulzurrun G."/>
        </authorList>
    </citation>
    <scope>NUCLEOTIDE SEQUENCE [LARGE SCALE GENOMIC DNA]</scope>
    <source>
        <strain evidence="3 4">TWF154</strain>
    </source>
</reference>
<dbReference type="AlphaFoldDB" id="A0A8H2E9A3"/>
<keyword evidence="2" id="KW-0732">Signal</keyword>
<proteinExistence type="predicted"/>
<comment type="caution">
    <text evidence="3">The sequence shown here is derived from an EMBL/GenBank/DDBJ whole genome shotgun (WGS) entry which is preliminary data.</text>
</comment>
<sequence length="434" mass="46106">MKFQIASIFGLLALSEAAALDRRHNGCNHNDCLRALLRRNVVAAADCASYWPAPGGPSTTIVVVETATATEIVAVVETATETVTSTDTATNTDISTESSTEIQSFTHTDSQTSTDTAYDTATFTSDATVVGTTVGLTETTTVALPNVMIGKRQVTQPTYATACIDQAAYSSACSCLTLVESPITTINTATATFTSTDVVTSTATSSSTSISISTSTFTSTSTTTLTVTATVTGTISTTDTISPTVTTITNVVTDSSTTIANPVTTVTATTLAPAVTWVAVYIVGRDNDANKANQYLKVDPTVVDPEGISRIVWTSNQAEAAKFFWNSATKQVKIDTAGGPRFICTQLVDSDFVFVRIMSEALCTAYIAPKLRFALNPGNLYVLENTRFKSFGYRTDSDQLVIAKEVEPVKWAQYQAKEVFLKGVNALTEEIVPE</sequence>
<feature type="region of interest" description="Disordered" evidence="1">
    <location>
        <begin position="84"/>
        <end position="111"/>
    </location>
</feature>
<evidence type="ECO:0000313" key="3">
    <source>
        <dbReference type="EMBL" id="TGJ73078.1"/>
    </source>
</evidence>
<protein>
    <submittedName>
        <fullName evidence="3">Uncharacterized protein</fullName>
    </submittedName>
</protein>
<evidence type="ECO:0000256" key="1">
    <source>
        <dbReference type="SAM" id="MobiDB-lite"/>
    </source>
</evidence>
<feature type="compositionally biased region" description="Polar residues" evidence="1">
    <location>
        <begin position="98"/>
        <end position="111"/>
    </location>
</feature>
<feature type="compositionally biased region" description="Low complexity" evidence="1">
    <location>
        <begin position="84"/>
        <end position="97"/>
    </location>
</feature>
<feature type="chain" id="PRO_5034584973" evidence="2">
    <location>
        <begin position="20"/>
        <end position="434"/>
    </location>
</feature>
<dbReference type="Proteomes" id="UP000297595">
    <property type="component" value="Unassembled WGS sequence"/>
</dbReference>
<evidence type="ECO:0000313" key="4">
    <source>
        <dbReference type="Proteomes" id="UP000297595"/>
    </source>
</evidence>
<gene>
    <name evidence="3" type="ORF">EYR41_000197</name>
</gene>
<organism evidence="3 4">
    <name type="scientific">Orbilia oligospora</name>
    <name type="common">Nematode-trapping fungus</name>
    <name type="synonym">Arthrobotrys oligospora</name>
    <dbReference type="NCBI Taxonomy" id="2813651"/>
    <lineage>
        <taxon>Eukaryota</taxon>
        <taxon>Fungi</taxon>
        <taxon>Dikarya</taxon>
        <taxon>Ascomycota</taxon>
        <taxon>Pezizomycotina</taxon>
        <taxon>Orbiliomycetes</taxon>
        <taxon>Orbiliales</taxon>
        <taxon>Orbiliaceae</taxon>
        <taxon>Orbilia</taxon>
    </lineage>
</organism>
<accession>A0A8H2E9A3</accession>
<dbReference type="EMBL" id="SOZJ01000001">
    <property type="protein sequence ID" value="TGJ73078.1"/>
    <property type="molecule type" value="Genomic_DNA"/>
</dbReference>
<feature type="signal peptide" evidence="2">
    <location>
        <begin position="1"/>
        <end position="19"/>
    </location>
</feature>
<name>A0A8H2E9A3_ORBOL</name>